<evidence type="ECO:0000313" key="3">
    <source>
        <dbReference type="EMBL" id="NZA02225.1"/>
    </source>
</evidence>
<dbReference type="Proteomes" id="UP000589716">
    <property type="component" value="Unassembled WGS sequence"/>
</dbReference>
<name>A0A853IT62_9BURK</name>
<dbReference type="SUPFAM" id="SSF48317">
    <property type="entry name" value="Acid phosphatase/Vanadium-dependent haloperoxidase"/>
    <property type="match status" value="1"/>
</dbReference>
<reference evidence="3 4" key="1">
    <citation type="submission" date="2020-07" db="EMBL/GenBank/DDBJ databases">
        <authorList>
            <person name="Maaloum M."/>
        </authorList>
    </citation>
    <scope>NUCLEOTIDE SEQUENCE [LARGE SCALE GENOMIC DNA]</scope>
    <source>
        <strain evidence="3 4">GCS-AN-3</strain>
    </source>
</reference>
<feature type="domain" description="Phosphatidic acid phosphatase type 2/haloperoxidase" evidence="2">
    <location>
        <begin position="150"/>
        <end position="264"/>
    </location>
</feature>
<gene>
    <name evidence="3" type="ORF">H0I39_11550</name>
</gene>
<evidence type="ECO:0000259" key="2">
    <source>
        <dbReference type="SMART" id="SM00014"/>
    </source>
</evidence>
<dbReference type="EMBL" id="JACCKX010000001">
    <property type="protein sequence ID" value="NZA02225.1"/>
    <property type="molecule type" value="Genomic_DNA"/>
</dbReference>
<evidence type="ECO:0000313" key="4">
    <source>
        <dbReference type="Proteomes" id="UP000589716"/>
    </source>
</evidence>
<comment type="caution">
    <text evidence="3">The sequence shown here is derived from an EMBL/GenBank/DDBJ whole genome shotgun (WGS) entry which is preliminary data.</text>
</comment>
<proteinExistence type="predicted"/>
<dbReference type="AlphaFoldDB" id="A0A853IT62"/>
<keyword evidence="4" id="KW-1185">Reference proteome</keyword>
<feature type="compositionally biased region" description="Pro residues" evidence="1">
    <location>
        <begin position="27"/>
        <end position="36"/>
    </location>
</feature>
<sequence length="342" mass="36827">MSALVDPANPLLSTAKNLSRAALAGPFQPPPNPPMLPALDQPDALTRWDPAPRLQACVLDLLSGMDVAKDASNAERMHVAFVDLATTARVELVSLTRPTPAIFQQQTSLVANYAELRGDRQAEVLTQMPNQNEFWGGVIGLSGERHKWTLQLAALLMTLVNAVEMRLKHAFACPRPVEQSPQVQPLIPTPGHASWPSGHATEIYATVELLKMLLPARLMTPLMQAQLDRLAARVAVNRTVAGVHYPVDSAAGRLLGTALGRFFAARCGSAVTPTATDAQATVDHWGFDGPAFVGPGGAMLDFDPRVSLVNGAPYYRHTASATAIAFSPMLHLVWSKTLEEWA</sequence>
<dbReference type="Pfam" id="PF01569">
    <property type="entry name" value="PAP2"/>
    <property type="match status" value="1"/>
</dbReference>
<dbReference type="InterPro" id="IPR000326">
    <property type="entry name" value="PAP2/HPO"/>
</dbReference>
<accession>A0A853IT62</accession>
<evidence type="ECO:0000256" key="1">
    <source>
        <dbReference type="SAM" id="MobiDB-lite"/>
    </source>
</evidence>
<dbReference type="RefSeq" id="WP_180550575.1">
    <property type="nucleotide sequence ID" value="NZ_JACCKX010000001.1"/>
</dbReference>
<dbReference type="SMART" id="SM00014">
    <property type="entry name" value="acidPPc"/>
    <property type="match status" value="1"/>
</dbReference>
<dbReference type="InterPro" id="IPR036938">
    <property type="entry name" value="PAP2/HPO_sf"/>
</dbReference>
<protein>
    <submittedName>
        <fullName evidence="3">Phosphatase PAP2 family protein</fullName>
    </submittedName>
</protein>
<dbReference type="Gene3D" id="1.20.144.10">
    <property type="entry name" value="Phosphatidic acid phosphatase type 2/haloperoxidase"/>
    <property type="match status" value="1"/>
</dbReference>
<feature type="region of interest" description="Disordered" evidence="1">
    <location>
        <begin position="23"/>
        <end position="44"/>
    </location>
</feature>
<organism evidence="3 4">
    <name type="scientific">Ottowia beijingensis</name>
    <dbReference type="NCBI Taxonomy" id="1207057"/>
    <lineage>
        <taxon>Bacteria</taxon>
        <taxon>Pseudomonadati</taxon>
        <taxon>Pseudomonadota</taxon>
        <taxon>Betaproteobacteria</taxon>
        <taxon>Burkholderiales</taxon>
        <taxon>Comamonadaceae</taxon>
        <taxon>Ottowia</taxon>
    </lineage>
</organism>